<dbReference type="PANTHER" id="PTHR43639:SF1">
    <property type="entry name" value="SHORT-CHAIN DEHYDROGENASE_REDUCTASE FAMILY PROTEIN"/>
    <property type="match status" value="1"/>
</dbReference>
<dbReference type="InterPro" id="IPR020904">
    <property type="entry name" value="Sc_DH/Rdtase_CS"/>
</dbReference>
<accession>A0A5B6TC10</accession>
<dbReference type="Pfam" id="PF13561">
    <property type="entry name" value="adh_short_C2"/>
    <property type="match status" value="1"/>
</dbReference>
<organism evidence="3 4">
    <name type="scientific">Rufibacter hautae</name>
    <dbReference type="NCBI Taxonomy" id="2595005"/>
    <lineage>
        <taxon>Bacteria</taxon>
        <taxon>Pseudomonadati</taxon>
        <taxon>Bacteroidota</taxon>
        <taxon>Cytophagia</taxon>
        <taxon>Cytophagales</taxon>
        <taxon>Hymenobacteraceae</taxon>
        <taxon>Rufibacter</taxon>
    </lineage>
</organism>
<comment type="caution">
    <text evidence="3">The sequence shown here is derived from an EMBL/GenBank/DDBJ whole genome shotgun (WGS) entry which is preliminary data.</text>
</comment>
<dbReference type="FunFam" id="3.40.50.720:FF:000084">
    <property type="entry name" value="Short-chain dehydrogenase reductase"/>
    <property type="match status" value="1"/>
</dbReference>
<dbReference type="CDD" id="cd05233">
    <property type="entry name" value="SDR_c"/>
    <property type="match status" value="1"/>
</dbReference>
<keyword evidence="2" id="KW-0560">Oxidoreductase</keyword>
<dbReference type="Gene3D" id="3.40.50.720">
    <property type="entry name" value="NAD(P)-binding Rossmann-like Domain"/>
    <property type="match status" value="1"/>
</dbReference>
<evidence type="ECO:0000256" key="1">
    <source>
        <dbReference type="ARBA" id="ARBA00006484"/>
    </source>
</evidence>
<dbReference type="InterPro" id="IPR002347">
    <property type="entry name" value="SDR_fam"/>
</dbReference>
<dbReference type="InterPro" id="IPR036291">
    <property type="entry name" value="NAD(P)-bd_dom_sf"/>
</dbReference>
<comment type="similarity">
    <text evidence="1">Belongs to the short-chain dehydrogenases/reductases (SDR) family.</text>
</comment>
<dbReference type="RefSeq" id="WP_149090749.1">
    <property type="nucleotide sequence ID" value="NZ_VKKY01000002.1"/>
</dbReference>
<dbReference type="AlphaFoldDB" id="A0A5B6TC10"/>
<keyword evidence="4" id="KW-1185">Reference proteome</keyword>
<dbReference type="SUPFAM" id="SSF51735">
    <property type="entry name" value="NAD(P)-binding Rossmann-fold domains"/>
    <property type="match status" value="1"/>
</dbReference>
<dbReference type="PROSITE" id="PS00061">
    <property type="entry name" value="ADH_SHORT"/>
    <property type="match status" value="1"/>
</dbReference>
<dbReference type="Proteomes" id="UP000324133">
    <property type="component" value="Unassembled WGS sequence"/>
</dbReference>
<dbReference type="EMBL" id="VKKY01000002">
    <property type="protein sequence ID" value="KAA3437686.1"/>
    <property type="molecule type" value="Genomic_DNA"/>
</dbReference>
<name>A0A5B6TC10_9BACT</name>
<evidence type="ECO:0000256" key="2">
    <source>
        <dbReference type="ARBA" id="ARBA00023002"/>
    </source>
</evidence>
<protein>
    <submittedName>
        <fullName evidence="3">SDR family oxidoreductase</fullName>
    </submittedName>
</protein>
<dbReference type="GO" id="GO:0016491">
    <property type="term" value="F:oxidoreductase activity"/>
    <property type="evidence" value="ECO:0007669"/>
    <property type="project" value="UniProtKB-KW"/>
</dbReference>
<dbReference type="PRINTS" id="PR00080">
    <property type="entry name" value="SDRFAMILY"/>
</dbReference>
<evidence type="ECO:0000313" key="4">
    <source>
        <dbReference type="Proteomes" id="UP000324133"/>
    </source>
</evidence>
<proteinExistence type="inferred from homology"/>
<evidence type="ECO:0000313" key="3">
    <source>
        <dbReference type="EMBL" id="KAA3437686.1"/>
    </source>
</evidence>
<gene>
    <name evidence="3" type="ORF">FOA19_10300</name>
</gene>
<dbReference type="PANTHER" id="PTHR43639">
    <property type="entry name" value="OXIDOREDUCTASE, SHORT-CHAIN DEHYDROGENASE/REDUCTASE FAMILY (AFU_ORTHOLOGUE AFUA_5G02870)"/>
    <property type="match status" value="1"/>
</dbReference>
<dbReference type="OrthoDB" id="9804104at2"/>
<sequence length="252" mass="26577">MTQDTTQATKTAIVTGGGSGIGLAIVEKFIQENIKTIVIGRDEQKLASAREAFGELCVTISHDLSDLSGIPALVEQISREHGRIDILVNNAGINLKKNFEEVTDEEFQRILLTNVTAVFALSREVVKTMLPLGAGAIVNISSMASQYGLPKVIAYTASKSAIEGMTRAMATELSPNGIRVNCVAPGFIATAMSATALNNDPERKNKVMGRTPMGKLGTPADVADAVYFLSSEGAKYVTGTVLPVDGGNSIGF</sequence>
<dbReference type="NCBIfam" id="NF005559">
    <property type="entry name" value="PRK07231.1"/>
    <property type="match status" value="1"/>
</dbReference>
<reference evidence="3 4" key="1">
    <citation type="submission" date="2019-07" db="EMBL/GenBank/DDBJ databases">
        <title>Rufibacter sp. nov., isolated from lake sediment.</title>
        <authorList>
            <person name="Qu J.-H."/>
        </authorList>
    </citation>
    <scope>NUCLEOTIDE SEQUENCE [LARGE SCALE GENOMIC DNA]</scope>
    <source>
        <strain evidence="3 4">NBS58-1</strain>
    </source>
</reference>
<dbReference type="PRINTS" id="PR00081">
    <property type="entry name" value="GDHRDH"/>
</dbReference>